<sequence length="527" mass="55929">MSDPVHERSACAATASSGVTLGDLIVQALTRHSSAEAFVAGDRRLTYLQVRDLVSRYAAALAGRGAGLGTGVAMLSPNMPESWIVQAATYLLGARFTGLQALASIEDHVVVCADAGAEVLVVTAPLEEHGRQLVAEAGSLRQLLVIPAAGGPPEGDHPAARPLDPGPAAETDLAWLQYTGGTTGKPKGVQQPHRSMVQMVYAHLADFEQPRSPRYLASAPLTHAAGLGVLPTLLRGGTVVIEPGFDPGRFLDVIEAERVNCASGIPTMIYTLLDHERPETRDLSSLEVIWYATGPMSPVRLAEARERIGPVFSQIYGQTESTGIGTVLPKAAHETASLERLASCGRPVVGNRVRLAGEDGHDVPVGEVGEIVMRNRGVMLGYRNLPEETAAALEGGWLHTGDLARQDDEGLLYIVGRKKDMIISGGFNIYASEVEAALTAHPSVGSAAVIGVPDDRWGESVAAFVVARPGHDVDVPALRSFVKRVKGSMYSPKKVVVVDSLPRTTVGKVDKKALRAPYWSDSAREVH</sequence>
<dbReference type="PANTHER" id="PTHR43767:SF7">
    <property type="entry name" value="MEDIUM_LONG-CHAIN-FATTY-ACID--COA LIGASE FADD8"/>
    <property type="match status" value="1"/>
</dbReference>
<dbReference type="InterPro" id="IPR045851">
    <property type="entry name" value="AMP-bd_C_sf"/>
</dbReference>
<dbReference type="InterPro" id="IPR042099">
    <property type="entry name" value="ANL_N_sf"/>
</dbReference>
<evidence type="ECO:0000313" key="4">
    <source>
        <dbReference type="Proteomes" id="UP001597483"/>
    </source>
</evidence>
<comment type="caution">
    <text evidence="3">The sequence shown here is derived from an EMBL/GenBank/DDBJ whole genome shotgun (WGS) entry which is preliminary data.</text>
</comment>
<dbReference type="Proteomes" id="UP001597483">
    <property type="component" value="Unassembled WGS sequence"/>
</dbReference>
<dbReference type="RefSeq" id="WP_378312271.1">
    <property type="nucleotide sequence ID" value="NZ_JBHUKS010000033.1"/>
</dbReference>
<organism evidence="3 4">
    <name type="scientific">Amycolatopsis silviterrae</name>
    <dbReference type="NCBI Taxonomy" id="1656914"/>
    <lineage>
        <taxon>Bacteria</taxon>
        <taxon>Bacillati</taxon>
        <taxon>Actinomycetota</taxon>
        <taxon>Actinomycetes</taxon>
        <taxon>Pseudonocardiales</taxon>
        <taxon>Pseudonocardiaceae</taxon>
        <taxon>Amycolatopsis</taxon>
    </lineage>
</organism>
<feature type="domain" description="AMP-binding enzyme C-terminal" evidence="2">
    <location>
        <begin position="433"/>
        <end position="508"/>
    </location>
</feature>
<evidence type="ECO:0000259" key="1">
    <source>
        <dbReference type="Pfam" id="PF00501"/>
    </source>
</evidence>
<dbReference type="Gene3D" id="3.30.300.30">
    <property type="match status" value="1"/>
</dbReference>
<protein>
    <submittedName>
        <fullName evidence="3">AMP-binding protein</fullName>
    </submittedName>
</protein>
<evidence type="ECO:0000259" key="2">
    <source>
        <dbReference type="Pfam" id="PF13193"/>
    </source>
</evidence>
<reference evidence="4" key="1">
    <citation type="journal article" date="2019" name="Int. J. Syst. Evol. Microbiol.">
        <title>The Global Catalogue of Microorganisms (GCM) 10K type strain sequencing project: providing services to taxonomists for standard genome sequencing and annotation.</title>
        <authorList>
            <consortium name="The Broad Institute Genomics Platform"/>
            <consortium name="The Broad Institute Genome Sequencing Center for Infectious Disease"/>
            <person name="Wu L."/>
            <person name="Ma J."/>
        </authorList>
    </citation>
    <scope>NUCLEOTIDE SEQUENCE [LARGE SCALE GENOMIC DNA]</scope>
    <source>
        <strain evidence="4">CGMCC 4.7641</strain>
    </source>
</reference>
<dbReference type="InterPro" id="IPR000873">
    <property type="entry name" value="AMP-dep_synth/lig_dom"/>
</dbReference>
<dbReference type="EMBL" id="JBHUKS010000033">
    <property type="protein sequence ID" value="MFD2473635.1"/>
    <property type="molecule type" value="Genomic_DNA"/>
</dbReference>
<name>A0ABW5HKN1_9PSEU</name>
<gene>
    <name evidence="3" type="ORF">ACFSVL_39975</name>
</gene>
<evidence type="ECO:0000313" key="3">
    <source>
        <dbReference type="EMBL" id="MFD2473635.1"/>
    </source>
</evidence>
<dbReference type="InterPro" id="IPR020845">
    <property type="entry name" value="AMP-binding_CS"/>
</dbReference>
<dbReference type="InterPro" id="IPR025110">
    <property type="entry name" value="AMP-bd_C"/>
</dbReference>
<dbReference type="Pfam" id="PF00501">
    <property type="entry name" value="AMP-binding"/>
    <property type="match status" value="1"/>
</dbReference>
<proteinExistence type="predicted"/>
<keyword evidence="4" id="KW-1185">Reference proteome</keyword>
<dbReference type="Gene3D" id="3.40.50.12780">
    <property type="entry name" value="N-terminal domain of ligase-like"/>
    <property type="match status" value="1"/>
</dbReference>
<feature type="domain" description="AMP-dependent synthetase/ligase" evidence="1">
    <location>
        <begin position="29"/>
        <end position="382"/>
    </location>
</feature>
<accession>A0ABW5HKN1</accession>
<dbReference type="Pfam" id="PF13193">
    <property type="entry name" value="AMP-binding_C"/>
    <property type="match status" value="1"/>
</dbReference>
<dbReference type="PANTHER" id="PTHR43767">
    <property type="entry name" value="LONG-CHAIN-FATTY-ACID--COA LIGASE"/>
    <property type="match status" value="1"/>
</dbReference>
<dbReference type="SUPFAM" id="SSF56801">
    <property type="entry name" value="Acetyl-CoA synthetase-like"/>
    <property type="match status" value="1"/>
</dbReference>
<dbReference type="PROSITE" id="PS00455">
    <property type="entry name" value="AMP_BINDING"/>
    <property type="match status" value="1"/>
</dbReference>
<dbReference type="InterPro" id="IPR050237">
    <property type="entry name" value="ATP-dep_AMP-bd_enzyme"/>
</dbReference>